<keyword evidence="2" id="KW-1185">Reference proteome</keyword>
<name>A0A1I3INI2_9RHOB</name>
<dbReference type="AlphaFoldDB" id="A0A1I3INI2"/>
<organism evidence="1 2">
    <name type="scientific">Albimonas pacifica</name>
    <dbReference type="NCBI Taxonomy" id="1114924"/>
    <lineage>
        <taxon>Bacteria</taxon>
        <taxon>Pseudomonadati</taxon>
        <taxon>Pseudomonadota</taxon>
        <taxon>Alphaproteobacteria</taxon>
        <taxon>Rhodobacterales</taxon>
        <taxon>Paracoccaceae</taxon>
        <taxon>Albimonas</taxon>
    </lineage>
</organism>
<dbReference type="OrthoDB" id="9806326at2"/>
<sequence>MLSRFAKRIVQALPAACLRVVDRAARLPSFRQVVGAPPGRKADPGGRLAAGPRAGRAWPRAAGLAAGLAAALAAAPAAAHCGGGRDLLDELAVSDPAAHAAIFAAAEAEPNAEGLFWTVSRDGAPTSWLMGSYHLPHPLIDPAPPGAVAALEQARVMLMEMSPAEMGDMARRVAADPRLVANLDRPPLDQVLPPEAFAAVAEAMQALGLPPERTAAMRPWILMISLATPPCVLAELAGGAGSMDAGLAARAAALGLEVKGMETWDSLLPILQEDEWSRASLDALVLAAREADAGRDMQTTSARLYAQERVWPIWTYGIWRAERTGRDVGADSLRARLFDERNRRFVDAALPELEAGGAFVLAGALHLGGEQGMVELLRREGFTVERAPLR</sequence>
<dbReference type="Proteomes" id="UP000199377">
    <property type="component" value="Unassembled WGS sequence"/>
</dbReference>
<dbReference type="CDD" id="cd14789">
    <property type="entry name" value="Tiki"/>
    <property type="match status" value="1"/>
</dbReference>
<evidence type="ECO:0008006" key="3">
    <source>
        <dbReference type="Google" id="ProtNLM"/>
    </source>
</evidence>
<dbReference type="RefSeq" id="WP_092861140.1">
    <property type="nucleotide sequence ID" value="NZ_FOQH01000007.1"/>
</dbReference>
<dbReference type="InterPro" id="IPR002816">
    <property type="entry name" value="TraB/PrgY/GumN_fam"/>
</dbReference>
<dbReference type="Pfam" id="PF01963">
    <property type="entry name" value="TraB_PrgY_gumN"/>
    <property type="match status" value="1"/>
</dbReference>
<dbReference type="PANTHER" id="PTHR40590">
    <property type="entry name" value="CYTOPLASMIC PROTEIN-RELATED"/>
    <property type="match status" value="1"/>
</dbReference>
<protein>
    <recommendedName>
        <fullName evidence="3">TraB family protein</fullName>
    </recommendedName>
</protein>
<gene>
    <name evidence="1" type="ORF">SAMN05216258_107150</name>
</gene>
<dbReference type="STRING" id="1114924.SAMN05216258_107150"/>
<proteinExistence type="predicted"/>
<reference evidence="1 2" key="1">
    <citation type="submission" date="2016-10" db="EMBL/GenBank/DDBJ databases">
        <authorList>
            <person name="de Groot N.N."/>
        </authorList>
    </citation>
    <scope>NUCLEOTIDE SEQUENCE [LARGE SCALE GENOMIC DNA]</scope>
    <source>
        <strain evidence="1 2">CGMCC 1.11030</strain>
    </source>
</reference>
<evidence type="ECO:0000313" key="2">
    <source>
        <dbReference type="Proteomes" id="UP000199377"/>
    </source>
</evidence>
<dbReference type="InterPro" id="IPR047111">
    <property type="entry name" value="YbaP-like"/>
</dbReference>
<accession>A0A1I3INI2</accession>
<dbReference type="EMBL" id="FOQH01000007">
    <property type="protein sequence ID" value="SFI49506.1"/>
    <property type="molecule type" value="Genomic_DNA"/>
</dbReference>
<dbReference type="PANTHER" id="PTHR40590:SF1">
    <property type="entry name" value="CYTOPLASMIC PROTEIN"/>
    <property type="match status" value="1"/>
</dbReference>
<evidence type="ECO:0000313" key="1">
    <source>
        <dbReference type="EMBL" id="SFI49506.1"/>
    </source>
</evidence>